<keyword evidence="4 8" id="KW-0812">Transmembrane</keyword>
<keyword evidence="5 8" id="KW-1133">Transmembrane helix</keyword>
<dbReference type="Gene3D" id="1.10.287.3510">
    <property type="match status" value="1"/>
</dbReference>
<evidence type="ECO:0000256" key="7">
    <source>
        <dbReference type="SAM" id="MobiDB-lite"/>
    </source>
</evidence>
<reference evidence="9 10" key="1">
    <citation type="submission" date="2012-11" db="EMBL/GenBank/DDBJ databases">
        <title>The complete genome sequence of Corynebacterium maris Coryn-1 (=DSM 45190).</title>
        <authorList>
            <person name="Schaffert L."/>
            <person name="Albersmeier A."/>
            <person name="Kalinowski J."/>
            <person name="Ruckert C."/>
        </authorList>
    </citation>
    <scope>NUCLEOTIDE SEQUENCE [LARGE SCALE GENOMIC DNA]</scope>
    <source>
        <strain evidence="10">Coryn-1</strain>
    </source>
</reference>
<dbReference type="EMBL" id="CP003924">
    <property type="protein sequence ID" value="AGS35138.1"/>
    <property type="molecule type" value="Genomic_DNA"/>
</dbReference>
<dbReference type="AlphaFoldDB" id="S5TK75"/>
<feature type="region of interest" description="Disordered" evidence="7">
    <location>
        <begin position="97"/>
        <end position="120"/>
    </location>
</feature>
<dbReference type="InterPro" id="IPR039428">
    <property type="entry name" value="NUOK/Mnh_C1-like"/>
</dbReference>
<dbReference type="RefSeq" id="WP_020935071.1">
    <property type="nucleotide sequence ID" value="NC_021915.1"/>
</dbReference>
<evidence type="ECO:0000256" key="6">
    <source>
        <dbReference type="ARBA" id="ARBA00023136"/>
    </source>
</evidence>
<keyword evidence="3" id="KW-1003">Cell membrane</keyword>
<gene>
    <name evidence="9" type="ORF">B841_08325</name>
</gene>
<keyword evidence="10" id="KW-1185">Reference proteome</keyword>
<dbReference type="Proteomes" id="UP000015388">
    <property type="component" value="Chromosome"/>
</dbReference>
<comment type="subcellular location">
    <subcellularLocation>
        <location evidence="1">Cell membrane</location>
        <topology evidence="1">Multi-pass membrane protein</topology>
    </subcellularLocation>
</comment>
<evidence type="ECO:0000313" key="10">
    <source>
        <dbReference type="Proteomes" id="UP000015388"/>
    </source>
</evidence>
<evidence type="ECO:0000256" key="5">
    <source>
        <dbReference type="ARBA" id="ARBA00022989"/>
    </source>
</evidence>
<dbReference type="HOGENOM" id="CLU_082058_3_2_11"/>
<evidence type="ECO:0000313" key="9">
    <source>
        <dbReference type="EMBL" id="AGS35138.1"/>
    </source>
</evidence>
<dbReference type="eggNOG" id="COG1006">
    <property type="taxonomic scope" value="Bacteria"/>
</dbReference>
<feature type="transmembrane region" description="Helical" evidence="8">
    <location>
        <begin position="26"/>
        <end position="49"/>
    </location>
</feature>
<proteinExistence type="inferred from homology"/>
<feature type="transmembrane region" description="Helical" evidence="8">
    <location>
        <begin position="69"/>
        <end position="92"/>
    </location>
</feature>
<dbReference type="InterPro" id="IPR050601">
    <property type="entry name" value="CPA3_antiporter_subunitC"/>
</dbReference>
<keyword evidence="6 8" id="KW-0472">Membrane</keyword>
<accession>S5TK75</accession>
<sequence>MTLALSVGLLVGGGVYLMMRRDMLRIALGFTLLSHGVNLMLISAGGTAWRDEPFGTHTDTATVADPLPQAFVLTAIVISFSISVLLFVTAAVGRRNDNTRPEIDEQDGDPARDPASEVKH</sequence>
<evidence type="ECO:0000256" key="3">
    <source>
        <dbReference type="ARBA" id="ARBA00022475"/>
    </source>
</evidence>
<dbReference type="Pfam" id="PF00420">
    <property type="entry name" value="Oxidored_q2"/>
    <property type="match status" value="1"/>
</dbReference>
<dbReference type="PANTHER" id="PTHR34583:SF2">
    <property type="entry name" value="ANTIPORTER SUBUNIT MNHC2-RELATED"/>
    <property type="match status" value="1"/>
</dbReference>
<evidence type="ECO:0000256" key="1">
    <source>
        <dbReference type="ARBA" id="ARBA00004651"/>
    </source>
</evidence>
<evidence type="ECO:0000256" key="4">
    <source>
        <dbReference type="ARBA" id="ARBA00022692"/>
    </source>
</evidence>
<evidence type="ECO:0000256" key="2">
    <source>
        <dbReference type="ARBA" id="ARBA00010388"/>
    </source>
</evidence>
<protein>
    <submittedName>
        <fullName evidence="9">Monovalent cation/H+ antiporter subunit C</fullName>
    </submittedName>
</protein>
<dbReference type="OrthoDB" id="9799219at2"/>
<dbReference type="KEGG" id="cmd:B841_08325"/>
<dbReference type="PANTHER" id="PTHR34583">
    <property type="entry name" value="ANTIPORTER SUBUNIT MNHC2-RELATED"/>
    <property type="match status" value="1"/>
</dbReference>
<evidence type="ECO:0000256" key="8">
    <source>
        <dbReference type="SAM" id="Phobius"/>
    </source>
</evidence>
<dbReference type="GO" id="GO:0005886">
    <property type="term" value="C:plasma membrane"/>
    <property type="evidence" value="ECO:0007669"/>
    <property type="project" value="UniProtKB-SubCell"/>
</dbReference>
<name>S5TK75_9CORY</name>
<organism evidence="9 10">
    <name type="scientific">Corynebacterium maris DSM 45190</name>
    <dbReference type="NCBI Taxonomy" id="1224163"/>
    <lineage>
        <taxon>Bacteria</taxon>
        <taxon>Bacillati</taxon>
        <taxon>Actinomycetota</taxon>
        <taxon>Actinomycetes</taxon>
        <taxon>Mycobacteriales</taxon>
        <taxon>Corynebacteriaceae</taxon>
        <taxon>Corynebacterium</taxon>
    </lineage>
</organism>
<comment type="similarity">
    <text evidence="2">Belongs to the CPA3 antiporters (TC 2.A.63) subunit C family.</text>
</comment>
<dbReference type="STRING" id="1224163.B841_08325"/>
<dbReference type="PATRIC" id="fig|1224163.3.peg.1672"/>